<dbReference type="CDD" id="cd03801">
    <property type="entry name" value="GT4_PimA-like"/>
    <property type="match status" value="1"/>
</dbReference>
<feature type="domain" description="Glycosyl transferase family 1" evidence="1">
    <location>
        <begin position="217"/>
        <end position="425"/>
    </location>
</feature>
<dbReference type="SUPFAM" id="SSF53756">
    <property type="entry name" value="UDP-Glycosyltransferase/glycogen phosphorylase"/>
    <property type="match status" value="1"/>
</dbReference>
<accession>R1CT38</accession>
<organism evidence="2 3">
    <name type="scientific">Caldisalinibacter kiritimatiensis</name>
    <dbReference type="NCBI Taxonomy" id="1304284"/>
    <lineage>
        <taxon>Bacteria</taxon>
        <taxon>Bacillati</taxon>
        <taxon>Bacillota</taxon>
        <taxon>Tissierellia</taxon>
        <taxon>Tissierellales</taxon>
        <taxon>Thermohalobacteraceae</taxon>
        <taxon>Caldisalinibacter</taxon>
    </lineage>
</organism>
<comment type="caution">
    <text evidence="2">The sequence shown here is derived from an EMBL/GenBank/DDBJ whole genome shotgun (WGS) entry which is preliminary data.</text>
</comment>
<gene>
    <name evidence="2" type="ORF">L21TH_0105</name>
</gene>
<evidence type="ECO:0000313" key="3">
    <source>
        <dbReference type="Proteomes" id="UP000013378"/>
    </source>
</evidence>
<dbReference type="Gene3D" id="3.40.50.2000">
    <property type="entry name" value="Glycogen Phosphorylase B"/>
    <property type="match status" value="2"/>
</dbReference>
<protein>
    <submittedName>
        <fullName evidence="2">Glycosyl transferase group 1</fullName>
    </submittedName>
</protein>
<dbReference type="AlphaFoldDB" id="R1CT38"/>
<dbReference type="InterPro" id="IPR001296">
    <property type="entry name" value="Glyco_trans_1"/>
</dbReference>
<keyword evidence="2" id="KW-0808">Transferase</keyword>
<evidence type="ECO:0000259" key="1">
    <source>
        <dbReference type="Pfam" id="PF00534"/>
    </source>
</evidence>
<dbReference type="GO" id="GO:0016757">
    <property type="term" value="F:glycosyltransferase activity"/>
    <property type="evidence" value="ECO:0007669"/>
    <property type="project" value="InterPro"/>
</dbReference>
<dbReference type="PATRIC" id="fig|1304284.3.peg.103"/>
<evidence type="ECO:0000313" key="2">
    <source>
        <dbReference type="EMBL" id="EOD01811.1"/>
    </source>
</evidence>
<dbReference type="Pfam" id="PF00534">
    <property type="entry name" value="Glycos_transf_1"/>
    <property type="match status" value="1"/>
</dbReference>
<keyword evidence="3" id="KW-1185">Reference proteome</keyword>
<dbReference type="STRING" id="1304284.L21TH_0105"/>
<dbReference type="PANTHER" id="PTHR12526:SF628">
    <property type="entry name" value="MANNOSYLGLUCOSYLGLYCERATE SYNTHASE"/>
    <property type="match status" value="1"/>
</dbReference>
<dbReference type="RefSeq" id="WP_006305936.1">
    <property type="nucleotide sequence ID" value="NZ_ARZA01000016.1"/>
</dbReference>
<proteinExistence type="predicted"/>
<dbReference type="PANTHER" id="PTHR12526">
    <property type="entry name" value="GLYCOSYLTRANSFERASE"/>
    <property type="match status" value="1"/>
</dbReference>
<sequence length="447" mass="51776">MNIALCHFRVGETDGVSLEMEKWKKVLEKMGHNVYLVAGSLGTTDGYVIPELHYRHEVNDKFVRNAYHELTDYKNEEEFKKEVLEFAGKIEEGLTRFVKEYNIDVLVPNNIWSLGWGLPAAIAFDNVSEKLGIKCVAHHHDFYWEREKYSSPTCNFVNEILDNHFPPQHDLVKHVVINKIAQDEMKRRKSLDTTIVPNVFDFNATVWDKDDYNKGFRERIGLKENDIMILQATRIAERKAIELAIDLVGELIKDENIKELCNNLLYDGRKFDADSRIVLVFAGLPESEGKYIELLKKRAEEKNVELLFINDIIEHSRCELEGKKCYSLWDAYVFADLITYPSILEGWGNQFLEGLFAKKPMVVYEYPVYKTDIKEKGFNIVSLGDTHVVDEDGLVKVDEAIIKKAAKECIKLLTDKEYRNNVVEENFDLGKKYFSYESLEKILSGLF</sequence>
<dbReference type="EMBL" id="ARZA01000016">
    <property type="protein sequence ID" value="EOD01811.1"/>
    <property type="molecule type" value="Genomic_DNA"/>
</dbReference>
<dbReference type="Proteomes" id="UP000013378">
    <property type="component" value="Unassembled WGS sequence"/>
</dbReference>
<dbReference type="OrthoDB" id="9762705at2"/>
<reference evidence="2 3" key="1">
    <citation type="journal article" date="2015" name="Geomicrobiol. J.">
        <title>Caldisalinibacter kiritimatiensis gen. nov., sp. nov., a moderately thermohalophilic thiosulfate-reducing bacterium from a hypersaline microbial mat.</title>
        <authorList>
            <person name="Ben Hania W."/>
            <person name="Joseph M."/>
            <person name="Fiebig A."/>
            <person name="Bunk B."/>
            <person name="Klenk H.-P."/>
            <person name="Fardeau M.-L."/>
            <person name="Spring S."/>
        </authorList>
    </citation>
    <scope>NUCLEOTIDE SEQUENCE [LARGE SCALE GENOMIC DNA]</scope>
    <source>
        <strain evidence="2 3">L21-TH-D2</strain>
    </source>
</reference>
<name>R1CT38_9FIRM</name>
<dbReference type="eggNOG" id="COG0438">
    <property type="taxonomic scope" value="Bacteria"/>
</dbReference>